<dbReference type="Proteomes" id="UP001500325">
    <property type="component" value="Unassembled WGS sequence"/>
</dbReference>
<sequence length="159" mass="16358">MGTWTAYRVRAGQQVSVGRARSGARSYLAVRGGIDTTPFLGSRSTYTAAGIGGLSGGPLVAGDALPIGAEVASPERPGAHIGAGLRQASGGRVTVRVVPGLGARPYEGQRLARQLARVSMTAQADRIGCRLDGPPLTFVESMSLPTVLPTIQRHGTGTH</sequence>
<accession>A0ABP8X7Z1</accession>
<dbReference type="InterPro" id="IPR052708">
    <property type="entry name" value="PxpC"/>
</dbReference>
<dbReference type="PANTHER" id="PTHR43309">
    <property type="entry name" value="5-OXOPROLINASE SUBUNIT C"/>
    <property type="match status" value="1"/>
</dbReference>
<evidence type="ECO:0000256" key="1">
    <source>
        <dbReference type="ARBA" id="ARBA00022741"/>
    </source>
</evidence>
<feature type="domain" description="Carboxyltransferase" evidence="4">
    <location>
        <begin position="1"/>
        <end position="158"/>
    </location>
</feature>
<evidence type="ECO:0000256" key="2">
    <source>
        <dbReference type="ARBA" id="ARBA00022801"/>
    </source>
</evidence>
<dbReference type="RefSeq" id="WP_345382771.1">
    <property type="nucleotide sequence ID" value="NZ_BAABIC010000016.1"/>
</dbReference>
<organism evidence="5 6">
    <name type="scientific">Pseudonocardia yuanmonensis</name>
    <dbReference type="NCBI Taxonomy" id="1095914"/>
    <lineage>
        <taxon>Bacteria</taxon>
        <taxon>Bacillati</taxon>
        <taxon>Actinomycetota</taxon>
        <taxon>Actinomycetes</taxon>
        <taxon>Pseudonocardiales</taxon>
        <taxon>Pseudonocardiaceae</taxon>
        <taxon>Pseudonocardia</taxon>
    </lineage>
</organism>
<keyword evidence="6" id="KW-1185">Reference proteome</keyword>
<evidence type="ECO:0000313" key="5">
    <source>
        <dbReference type="EMBL" id="GAA4701590.1"/>
    </source>
</evidence>
<protein>
    <recommendedName>
        <fullName evidence="4">Carboxyltransferase domain-containing protein</fullName>
    </recommendedName>
</protein>
<gene>
    <name evidence="5" type="ORF">GCM10023215_45680</name>
</gene>
<reference evidence="6" key="1">
    <citation type="journal article" date="2019" name="Int. J. Syst. Evol. Microbiol.">
        <title>The Global Catalogue of Microorganisms (GCM) 10K type strain sequencing project: providing services to taxonomists for standard genome sequencing and annotation.</title>
        <authorList>
            <consortium name="The Broad Institute Genomics Platform"/>
            <consortium name="The Broad Institute Genome Sequencing Center for Infectious Disease"/>
            <person name="Wu L."/>
            <person name="Ma J."/>
        </authorList>
    </citation>
    <scope>NUCLEOTIDE SEQUENCE [LARGE SCALE GENOMIC DNA]</scope>
    <source>
        <strain evidence="6">JCM 18055</strain>
    </source>
</reference>
<evidence type="ECO:0000256" key="3">
    <source>
        <dbReference type="ARBA" id="ARBA00022840"/>
    </source>
</evidence>
<keyword evidence="3" id="KW-0067">ATP-binding</keyword>
<keyword evidence="2" id="KW-0378">Hydrolase</keyword>
<dbReference type="SMART" id="SM00797">
    <property type="entry name" value="AHS2"/>
    <property type="match status" value="1"/>
</dbReference>
<comment type="caution">
    <text evidence="5">The sequence shown here is derived from an EMBL/GenBank/DDBJ whole genome shotgun (WGS) entry which is preliminary data.</text>
</comment>
<keyword evidence="1" id="KW-0547">Nucleotide-binding</keyword>
<evidence type="ECO:0000259" key="4">
    <source>
        <dbReference type="SMART" id="SM00797"/>
    </source>
</evidence>
<proteinExistence type="predicted"/>
<dbReference type="InterPro" id="IPR003778">
    <property type="entry name" value="CT_A_B"/>
</dbReference>
<name>A0ABP8X7Z1_9PSEU</name>
<evidence type="ECO:0000313" key="6">
    <source>
        <dbReference type="Proteomes" id="UP001500325"/>
    </source>
</evidence>
<dbReference type="EMBL" id="BAABIC010000016">
    <property type="protein sequence ID" value="GAA4701590.1"/>
    <property type="molecule type" value="Genomic_DNA"/>
</dbReference>
<dbReference type="Pfam" id="PF02626">
    <property type="entry name" value="CT_A_B"/>
    <property type="match status" value="1"/>
</dbReference>
<dbReference type="PANTHER" id="PTHR43309:SF3">
    <property type="entry name" value="5-OXOPROLINASE SUBUNIT C"/>
    <property type="match status" value="1"/>
</dbReference>